<keyword evidence="2" id="KW-1185">Reference proteome</keyword>
<accession>A0A9X2EVU4</accession>
<reference evidence="1" key="1">
    <citation type="journal article" date="2022" name="Arch. Microbiol.">
        <title>Microbulbifer okhotskensis sp. nov., isolated from a deep bottom sediment of the Okhotsk Sea.</title>
        <authorList>
            <person name="Romanenko L."/>
            <person name="Kurilenko V."/>
            <person name="Otstavnykh N."/>
            <person name="Velansky P."/>
            <person name="Isaeva M."/>
            <person name="Mikhailov V."/>
        </authorList>
    </citation>
    <scope>NUCLEOTIDE SEQUENCE</scope>
    <source>
        <strain evidence="1">OS29</strain>
    </source>
</reference>
<sequence length="139" mass="15794">MNIVDIIEKRDCGELRVNFSPNWNYPITTLLSGFGLFPNEQNLIEVEIDMAREIVEAILWRDLAHSGEIMPREEAKKYSEYLIYSVAPAESTFYTNAEWHKYHGTSSFGLSPFTGSTFDGGILCVGKNSAMCIWVEDED</sequence>
<evidence type="ECO:0000313" key="2">
    <source>
        <dbReference type="Proteomes" id="UP001139028"/>
    </source>
</evidence>
<evidence type="ECO:0000313" key="1">
    <source>
        <dbReference type="EMBL" id="MCO1336878.1"/>
    </source>
</evidence>
<organism evidence="1 2">
    <name type="scientific">Microbulbifer okhotskensis</name>
    <dbReference type="NCBI Taxonomy" id="2926617"/>
    <lineage>
        <taxon>Bacteria</taxon>
        <taxon>Pseudomonadati</taxon>
        <taxon>Pseudomonadota</taxon>
        <taxon>Gammaproteobacteria</taxon>
        <taxon>Cellvibrionales</taxon>
        <taxon>Microbulbiferaceae</taxon>
        <taxon>Microbulbifer</taxon>
    </lineage>
</organism>
<dbReference type="RefSeq" id="WP_252472903.1">
    <property type="nucleotide sequence ID" value="NZ_JALBWM010000224.1"/>
</dbReference>
<proteinExistence type="predicted"/>
<dbReference type="Proteomes" id="UP001139028">
    <property type="component" value="Unassembled WGS sequence"/>
</dbReference>
<protein>
    <submittedName>
        <fullName evidence="1">Uncharacterized protein</fullName>
    </submittedName>
</protein>
<dbReference type="EMBL" id="JALBWM010000224">
    <property type="protein sequence ID" value="MCO1336878.1"/>
    <property type="molecule type" value="Genomic_DNA"/>
</dbReference>
<comment type="caution">
    <text evidence="1">The sequence shown here is derived from an EMBL/GenBank/DDBJ whole genome shotgun (WGS) entry which is preliminary data.</text>
</comment>
<name>A0A9X2EVU4_9GAMM</name>
<gene>
    <name evidence="1" type="ORF">MO867_21350</name>
</gene>
<dbReference type="AlphaFoldDB" id="A0A9X2EVU4"/>